<dbReference type="PANTHER" id="PTHR46007:SF3">
    <property type="entry name" value="MEDIATOR OF RNA POLYMERASE II TRANSCRIPTION SUBUNIT 12-LIKE PROTEIN"/>
    <property type="match status" value="1"/>
</dbReference>
<keyword evidence="3" id="KW-0678">Repressor</keyword>
<keyword evidence="5" id="KW-0010">Activator</keyword>
<keyword evidence="7" id="KW-0539">Nucleus</keyword>
<evidence type="ECO:0000256" key="3">
    <source>
        <dbReference type="ARBA" id="ARBA00022491"/>
    </source>
</evidence>
<sequence length="583" mass="65074">MGGNPLEAKQVLSLSSYGLEACSKDELTAVNVKQGFSNQPAFSGDEHGSARNIVINASKIGAYFSSILAEKLKLNTFQDTGRKKPQVNAKDNYWLVTARSQSAIHNWFTDLAGSKPLTLLAKKVPILSKKEDVFAYLAKYSVPLLRAAWLIKMTCAYYAAISEAKIKKRQATDPNIEWTQIITKFLREQLAKVAEFYHVTSSQGNSSVVMPQEMEQALKQWEYNEKLSFYMFQTVTLCCPSALVWNYSTNENKSVNPGSPLDLLHVAPSSLPMPGGNSAFNQQVRAKIYEVEQQIKQRGRAVEVRWSFDKCQESTAGVTISRVLHTLEVLDRHCFDRSDSSNSMETLYNKIFWANQNKDNQEVAPNDEAVVTLLCEWAVSCKRSGKHRAMAVAKLLEKRQAEIEAERCGESEVLDEKESLSSASLTGSSLPVFQNVLLRFLDTQAPSLSDPNSDHEKTEFVNLVLLFSEFTRHDVFSHDAYMCTLISRGDLSITATTRPRSPNGETVDEHYSKDHDVKLEDHSIMEHMGIDSGTASIFDDVDKSDFKADFGSEFPVGLTSFSLHAFDAYACCLLLPLTVSPCP</sequence>
<dbReference type="STRING" id="12930.A0A0Q3R551"/>
<protein>
    <recommendedName>
        <fullName evidence="8">Mediator complex subunit Med12 domain-containing protein</fullName>
    </recommendedName>
</protein>
<evidence type="ECO:0000256" key="7">
    <source>
        <dbReference type="ARBA" id="ARBA00023242"/>
    </source>
</evidence>
<dbReference type="Pfam" id="PF12145">
    <property type="entry name" value="Med12-LCEWAV"/>
    <property type="match status" value="1"/>
</dbReference>
<organism evidence="9 10">
    <name type="scientific">Amazona aestiva</name>
    <name type="common">Blue-fronted Amazon parrot</name>
    <dbReference type="NCBI Taxonomy" id="12930"/>
    <lineage>
        <taxon>Eukaryota</taxon>
        <taxon>Metazoa</taxon>
        <taxon>Chordata</taxon>
        <taxon>Craniata</taxon>
        <taxon>Vertebrata</taxon>
        <taxon>Euteleostomi</taxon>
        <taxon>Archelosauria</taxon>
        <taxon>Archosauria</taxon>
        <taxon>Dinosauria</taxon>
        <taxon>Saurischia</taxon>
        <taxon>Theropoda</taxon>
        <taxon>Coelurosauria</taxon>
        <taxon>Aves</taxon>
        <taxon>Neognathae</taxon>
        <taxon>Neoaves</taxon>
        <taxon>Telluraves</taxon>
        <taxon>Australaves</taxon>
        <taxon>Psittaciformes</taxon>
        <taxon>Psittacidae</taxon>
        <taxon>Amazona</taxon>
    </lineage>
</organism>
<dbReference type="Pfam" id="PF09497">
    <property type="entry name" value="Med12"/>
    <property type="match status" value="1"/>
</dbReference>
<reference evidence="9 10" key="1">
    <citation type="submission" date="2015-10" db="EMBL/GenBank/DDBJ databases">
        <authorList>
            <person name="Gilbert D.G."/>
        </authorList>
    </citation>
    <scope>NUCLEOTIDE SEQUENCE [LARGE SCALE GENOMIC DNA]</scope>
    <source>
        <strain evidence="9">FVVF132</strain>
    </source>
</reference>
<comment type="caution">
    <text evidence="9">The sequence shown here is derived from an EMBL/GenBank/DDBJ whole genome shotgun (WGS) entry which is preliminary data.</text>
</comment>
<dbReference type="SMART" id="SM01281">
    <property type="entry name" value="Med12"/>
    <property type="match status" value="1"/>
</dbReference>
<feature type="domain" description="Mediator complex subunit Med12" evidence="8">
    <location>
        <begin position="92"/>
        <end position="152"/>
    </location>
</feature>
<dbReference type="InterPro" id="IPR019035">
    <property type="entry name" value="Mediator_Med12"/>
</dbReference>
<dbReference type="AlphaFoldDB" id="A0A0Q3R551"/>
<dbReference type="Proteomes" id="UP000051836">
    <property type="component" value="Unassembled WGS sequence"/>
</dbReference>
<dbReference type="EMBL" id="LMAW01002523">
    <property type="protein sequence ID" value="KQK80537.1"/>
    <property type="molecule type" value="Genomic_DNA"/>
</dbReference>
<dbReference type="OrthoDB" id="9394376at2759"/>
<evidence type="ECO:0000256" key="5">
    <source>
        <dbReference type="ARBA" id="ARBA00023159"/>
    </source>
</evidence>
<evidence type="ECO:0000259" key="8">
    <source>
        <dbReference type="SMART" id="SM01281"/>
    </source>
</evidence>
<accession>A0A0Q3R551</accession>
<evidence type="ECO:0000313" key="10">
    <source>
        <dbReference type="Proteomes" id="UP000051836"/>
    </source>
</evidence>
<keyword evidence="10" id="KW-1185">Reference proteome</keyword>
<dbReference type="GO" id="GO:0016592">
    <property type="term" value="C:mediator complex"/>
    <property type="evidence" value="ECO:0007669"/>
    <property type="project" value="InterPro"/>
</dbReference>
<evidence type="ECO:0000256" key="2">
    <source>
        <dbReference type="ARBA" id="ARBA00010289"/>
    </source>
</evidence>
<comment type="subcellular location">
    <subcellularLocation>
        <location evidence="1">Nucleus</location>
    </subcellularLocation>
</comment>
<dbReference type="InterPro" id="IPR021990">
    <property type="entry name" value="Mediator_Med12_LCEWAV"/>
</dbReference>
<evidence type="ECO:0000256" key="6">
    <source>
        <dbReference type="ARBA" id="ARBA00023163"/>
    </source>
</evidence>
<dbReference type="GO" id="GO:0003713">
    <property type="term" value="F:transcription coactivator activity"/>
    <property type="evidence" value="ECO:0007669"/>
    <property type="project" value="TreeGrafter"/>
</dbReference>
<evidence type="ECO:0000313" key="9">
    <source>
        <dbReference type="EMBL" id="KQK80537.1"/>
    </source>
</evidence>
<keyword evidence="4" id="KW-0805">Transcription regulation</keyword>
<evidence type="ECO:0000256" key="1">
    <source>
        <dbReference type="ARBA" id="ARBA00004123"/>
    </source>
</evidence>
<proteinExistence type="inferred from homology"/>
<dbReference type="GO" id="GO:0045944">
    <property type="term" value="P:positive regulation of transcription by RNA polymerase II"/>
    <property type="evidence" value="ECO:0007669"/>
    <property type="project" value="TreeGrafter"/>
</dbReference>
<dbReference type="PANTHER" id="PTHR46007">
    <property type="entry name" value="MEDIATOR OF RNA POLYMERASE II TRANSCRIPTION SUBUNIT 12"/>
    <property type="match status" value="1"/>
</dbReference>
<gene>
    <name evidence="9" type="ORF">AAES_95112</name>
</gene>
<dbReference type="InterPro" id="IPR051647">
    <property type="entry name" value="Mediator_comp_sub12"/>
</dbReference>
<comment type="similarity">
    <text evidence="2">Belongs to the Mediator complex subunit 12 family.</text>
</comment>
<evidence type="ECO:0000256" key="4">
    <source>
        <dbReference type="ARBA" id="ARBA00023015"/>
    </source>
</evidence>
<name>A0A0Q3R551_AMAAE</name>
<keyword evidence="6" id="KW-0804">Transcription</keyword>